<comment type="caution">
    <text evidence="1">The sequence shown here is derived from an EMBL/GenBank/DDBJ whole genome shotgun (WGS) entry which is preliminary data.</text>
</comment>
<accession>A0ABS6ENJ4</accession>
<dbReference type="RefSeq" id="WP_216468684.1">
    <property type="nucleotide sequence ID" value="NZ_JAHLQI010000001.1"/>
</dbReference>
<reference evidence="1 2" key="1">
    <citation type="submission" date="2021-06" db="EMBL/GenBank/DDBJ databases">
        <authorList>
            <person name="Sun Q."/>
            <person name="Li D."/>
        </authorList>
    </citation>
    <scope>NUCLEOTIDE SEQUENCE [LARGE SCALE GENOMIC DNA]</scope>
    <source>
        <strain evidence="1 2">MSJd-7</strain>
    </source>
</reference>
<keyword evidence="2" id="KW-1185">Reference proteome</keyword>
<name>A0ABS6ENJ4_9FIRM</name>
<dbReference type="Proteomes" id="UP000783588">
    <property type="component" value="Unassembled WGS sequence"/>
</dbReference>
<proteinExistence type="predicted"/>
<organism evidence="1 2">
    <name type="scientific">Butyricicoccus intestinisimiae</name>
    <dbReference type="NCBI Taxonomy" id="2841509"/>
    <lineage>
        <taxon>Bacteria</taxon>
        <taxon>Bacillati</taxon>
        <taxon>Bacillota</taxon>
        <taxon>Clostridia</taxon>
        <taxon>Eubacteriales</taxon>
        <taxon>Butyricicoccaceae</taxon>
        <taxon>Butyricicoccus</taxon>
    </lineage>
</organism>
<sequence length="203" mass="22856">MEGKLKYPVITISREYAAYGRTIAAGLSDRLGIPFYDKDFVKETAKQSGYSEEDIVREGEDMSPASKFMNSLLNNANAYSSSYDGIYKAQKEVVLNLAQKPCIIVGRCADHILTQKGIPAFKIFLYADEEHRLERAAELEGRPNSPELKKILVKKDQKRETYYKQYTGHPMGLYKNYTICLDTGTLGVESCIDILCTLLTENA</sequence>
<evidence type="ECO:0000313" key="1">
    <source>
        <dbReference type="EMBL" id="MBU5489065.1"/>
    </source>
</evidence>
<protein>
    <submittedName>
        <fullName evidence="1">Cytidylate kinase-like family protein</fullName>
    </submittedName>
</protein>
<dbReference type="EMBL" id="JAHLQI010000001">
    <property type="protein sequence ID" value="MBU5489065.1"/>
    <property type="molecule type" value="Genomic_DNA"/>
</dbReference>
<dbReference type="Pfam" id="PF13189">
    <property type="entry name" value="Cytidylate_kin2"/>
    <property type="match status" value="1"/>
</dbReference>
<gene>
    <name evidence="1" type="ORF">KQI75_00230</name>
</gene>
<evidence type="ECO:0000313" key="2">
    <source>
        <dbReference type="Proteomes" id="UP000783588"/>
    </source>
</evidence>